<dbReference type="InterPro" id="IPR011009">
    <property type="entry name" value="Kinase-like_dom_sf"/>
</dbReference>
<keyword evidence="2" id="KW-0433">Leucine-rich repeat</keyword>
<feature type="domain" description="Protein kinase" evidence="10">
    <location>
        <begin position="356"/>
        <end position="624"/>
    </location>
</feature>
<dbReference type="Proteomes" id="UP000886520">
    <property type="component" value="Chromosome 7"/>
</dbReference>
<dbReference type="OrthoDB" id="1668230at2759"/>
<protein>
    <recommendedName>
        <fullName evidence="10">Protein kinase domain-containing protein</fullName>
    </recommendedName>
</protein>
<keyword evidence="4 9" id="KW-0732">Signal</keyword>
<dbReference type="InterPro" id="IPR050994">
    <property type="entry name" value="At_inactive_RLKs"/>
</dbReference>
<evidence type="ECO:0000259" key="10">
    <source>
        <dbReference type="PROSITE" id="PS50011"/>
    </source>
</evidence>
<proteinExistence type="predicted"/>
<evidence type="ECO:0000256" key="4">
    <source>
        <dbReference type="ARBA" id="ARBA00022729"/>
    </source>
</evidence>
<dbReference type="GO" id="GO:0004672">
    <property type="term" value="F:protein kinase activity"/>
    <property type="evidence" value="ECO:0007669"/>
    <property type="project" value="InterPro"/>
</dbReference>
<keyword evidence="6 8" id="KW-1133">Transmembrane helix</keyword>
<dbReference type="Pfam" id="PF08263">
    <property type="entry name" value="LRRNT_2"/>
    <property type="match status" value="1"/>
</dbReference>
<dbReference type="PROSITE" id="PS50011">
    <property type="entry name" value="PROTEIN_KINASE_DOM"/>
    <property type="match status" value="1"/>
</dbReference>
<dbReference type="InterPro" id="IPR001611">
    <property type="entry name" value="Leu-rich_rpt"/>
</dbReference>
<comment type="caution">
    <text evidence="11">The sequence shown here is derived from an EMBL/GenBank/DDBJ whole genome shotgun (WGS) entry which is preliminary data.</text>
</comment>
<keyword evidence="3 8" id="KW-0812">Transmembrane</keyword>
<dbReference type="PANTHER" id="PTHR48010:SF76">
    <property type="entry name" value="INACTIVE RECEPTOR KINASE RLK902-RELATED"/>
    <property type="match status" value="1"/>
</dbReference>
<keyword evidence="7 8" id="KW-0472">Membrane</keyword>
<evidence type="ECO:0000256" key="2">
    <source>
        <dbReference type="ARBA" id="ARBA00022614"/>
    </source>
</evidence>
<dbReference type="Pfam" id="PF00560">
    <property type="entry name" value="LRR_1"/>
    <property type="match status" value="3"/>
</dbReference>
<dbReference type="Gene3D" id="3.80.10.10">
    <property type="entry name" value="Ribonuclease Inhibitor"/>
    <property type="match status" value="2"/>
</dbReference>
<dbReference type="AlphaFoldDB" id="A0A9D4V184"/>
<gene>
    <name evidence="11" type="ORF">GOP47_0007257</name>
</gene>
<evidence type="ECO:0000256" key="6">
    <source>
        <dbReference type="ARBA" id="ARBA00022989"/>
    </source>
</evidence>
<evidence type="ECO:0000256" key="9">
    <source>
        <dbReference type="SAM" id="SignalP"/>
    </source>
</evidence>
<evidence type="ECO:0000256" key="8">
    <source>
        <dbReference type="SAM" id="Phobius"/>
    </source>
</evidence>
<evidence type="ECO:0000256" key="3">
    <source>
        <dbReference type="ARBA" id="ARBA00022692"/>
    </source>
</evidence>
<keyword evidence="5" id="KW-0677">Repeat</keyword>
<dbReference type="Pfam" id="PF00069">
    <property type="entry name" value="Pkinase"/>
    <property type="match status" value="1"/>
</dbReference>
<dbReference type="Gene3D" id="3.30.200.20">
    <property type="entry name" value="Phosphorylase Kinase, domain 1"/>
    <property type="match status" value="1"/>
</dbReference>
<dbReference type="FunFam" id="3.80.10.10:FF:000400">
    <property type="entry name" value="Nuclear pore complex protein NUP107"/>
    <property type="match status" value="1"/>
</dbReference>
<dbReference type="SUPFAM" id="SSF56112">
    <property type="entry name" value="Protein kinase-like (PK-like)"/>
    <property type="match status" value="1"/>
</dbReference>
<keyword evidence="12" id="KW-1185">Reference proteome</keyword>
<sequence>MGHATLSCFFLSAFFLLYCFFLPLARSGDLATDAEALLSFKAQLQSDKNGTLASWRASSNDSICANWTGIACGNSSTPSSSSTRVIAVQLPDSSLSGRIPLSTLGLLDALQNLNISSNQFYGELPSDLANCTLLRSLSLQNNTFSGPLRTSAFLSWPLLVQIDLSFNEFNGSIPQSIVNASFLQSVNLQNNSFSGQIPDIKSSDLESFNVANNELEGQIPSSLSKFSPLSFAGNGDLCGEPLNETCNGSTSVPTMAPPPRKKSKLSDGAIVGIVIGAVLGGCILLLLFGFVSGKNRAGRTSSARVNPQGGAILQQRDLHRERQGAINVEERVMGEARLVFVGGEGGDEFDIDNLLGASAEVMGKGSLGTAYKAMLETALENDLVVVVKRLNFKYKESYRRHLNVLATLRHQNLVPMKAWYFFEDEKLVVYGYIHGSSLQALLYGETPMDWEKRLRVVGMVADTIAYMHTKQVVHGNIKSSNVLINSQGDALVTDYGLVQLAINMPLNSATRNTGYIAPEILDLSLTTMKGDVYSFGVLLLELLTGKSPVPIHGRHNSAHVDLPRWVQSVVREQWTAEVFDLEIMRFEYIQEEMMQLLQIALPCVSPSPDQRPLMSDLATSINSLSRSDDELSVGSP</sequence>
<dbReference type="InterPro" id="IPR013210">
    <property type="entry name" value="LRR_N_plant-typ"/>
</dbReference>
<feature type="chain" id="PRO_5039467901" description="Protein kinase domain-containing protein" evidence="9">
    <location>
        <begin position="28"/>
        <end position="636"/>
    </location>
</feature>
<dbReference type="Gene3D" id="1.10.510.10">
    <property type="entry name" value="Transferase(Phosphotransferase) domain 1"/>
    <property type="match status" value="1"/>
</dbReference>
<feature type="transmembrane region" description="Helical" evidence="8">
    <location>
        <begin position="269"/>
        <end position="291"/>
    </location>
</feature>
<comment type="subcellular location">
    <subcellularLocation>
        <location evidence="1">Membrane</location>
    </subcellularLocation>
</comment>
<dbReference type="PANTHER" id="PTHR48010">
    <property type="entry name" value="OS05G0588300 PROTEIN"/>
    <property type="match status" value="1"/>
</dbReference>
<dbReference type="GO" id="GO:0016020">
    <property type="term" value="C:membrane"/>
    <property type="evidence" value="ECO:0007669"/>
    <property type="project" value="UniProtKB-SubCell"/>
</dbReference>
<evidence type="ECO:0000313" key="12">
    <source>
        <dbReference type="Proteomes" id="UP000886520"/>
    </source>
</evidence>
<feature type="signal peptide" evidence="9">
    <location>
        <begin position="1"/>
        <end position="27"/>
    </location>
</feature>
<dbReference type="GO" id="GO:0005524">
    <property type="term" value="F:ATP binding"/>
    <property type="evidence" value="ECO:0007669"/>
    <property type="project" value="InterPro"/>
</dbReference>
<dbReference type="SUPFAM" id="SSF52058">
    <property type="entry name" value="L domain-like"/>
    <property type="match status" value="1"/>
</dbReference>
<evidence type="ECO:0000313" key="11">
    <source>
        <dbReference type="EMBL" id="KAI5077433.1"/>
    </source>
</evidence>
<dbReference type="EMBL" id="JABFUD020000007">
    <property type="protein sequence ID" value="KAI5077433.1"/>
    <property type="molecule type" value="Genomic_DNA"/>
</dbReference>
<dbReference type="InterPro" id="IPR032675">
    <property type="entry name" value="LRR_dom_sf"/>
</dbReference>
<evidence type="ECO:0000256" key="7">
    <source>
        <dbReference type="ARBA" id="ARBA00023136"/>
    </source>
</evidence>
<organism evidence="11 12">
    <name type="scientific">Adiantum capillus-veneris</name>
    <name type="common">Maidenhair fern</name>
    <dbReference type="NCBI Taxonomy" id="13818"/>
    <lineage>
        <taxon>Eukaryota</taxon>
        <taxon>Viridiplantae</taxon>
        <taxon>Streptophyta</taxon>
        <taxon>Embryophyta</taxon>
        <taxon>Tracheophyta</taxon>
        <taxon>Polypodiopsida</taxon>
        <taxon>Polypodiidae</taxon>
        <taxon>Polypodiales</taxon>
        <taxon>Pteridineae</taxon>
        <taxon>Pteridaceae</taxon>
        <taxon>Vittarioideae</taxon>
        <taxon>Adiantum</taxon>
    </lineage>
</organism>
<reference evidence="11" key="1">
    <citation type="submission" date="2021-01" db="EMBL/GenBank/DDBJ databases">
        <title>Adiantum capillus-veneris genome.</title>
        <authorList>
            <person name="Fang Y."/>
            <person name="Liao Q."/>
        </authorList>
    </citation>
    <scope>NUCLEOTIDE SEQUENCE</scope>
    <source>
        <strain evidence="11">H3</strain>
        <tissue evidence="11">Leaf</tissue>
    </source>
</reference>
<evidence type="ECO:0000256" key="1">
    <source>
        <dbReference type="ARBA" id="ARBA00004370"/>
    </source>
</evidence>
<evidence type="ECO:0000256" key="5">
    <source>
        <dbReference type="ARBA" id="ARBA00022737"/>
    </source>
</evidence>
<dbReference type="InterPro" id="IPR000719">
    <property type="entry name" value="Prot_kinase_dom"/>
</dbReference>
<name>A0A9D4V184_ADICA</name>
<accession>A0A9D4V184</accession>